<dbReference type="EMBL" id="LR134173">
    <property type="protein sequence ID" value="VEB35722.1"/>
    <property type="molecule type" value="Genomic_DNA"/>
</dbReference>
<evidence type="ECO:0000256" key="1">
    <source>
        <dbReference type="ARBA" id="ARBA00022679"/>
    </source>
</evidence>
<dbReference type="Gene3D" id="3.40.50.150">
    <property type="entry name" value="Vaccinia Virus protein VP39"/>
    <property type="match status" value="1"/>
</dbReference>
<keyword evidence="1 3" id="KW-0808">Transferase</keyword>
<dbReference type="CDD" id="cd02440">
    <property type="entry name" value="AdoMet_MTases"/>
    <property type="match status" value="1"/>
</dbReference>
<dbReference type="Pfam" id="PF08241">
    <property type="entry name" value="Methyltransf_11"/>
    <property type="match status" value="1"/>
</dbReference>
<dbReference type="Proteomes" id="UP000277577">
    <property type="component" value="Chromosome"/>
</dbReference>
<dbReference type="STRING" id="28084.Lche_0861"/>
<dbReference type="OrthoDB" id="323463at2"/>
<evidence type="ECO:0000259" key="2">
    <source>
        <dbReference type="Pfam" id="PF08241"/>
    </source>
</evidence>
<keyword evidence="3" id="KW-0489">Methyltransferase</keyword>
<proteinExistence type="predicted"/>
<dbReference type="InterPro" id="IPR013216">
    <property type="entry name" value="Methyltransf_11"/>
</dbReference>
<dbReference type="GO" id="GO:0016126">
    <property type="term" value="P:sterol biosynthetic process"/>
    <property type="evidence" value="ECO:0007669"/>
    <property type="project" value="TreeGrafter"/>
</dbReference>
<dbReference type="SUPFAM" id="SSF53335">
    <property type="entry name" value="S-adenosyl-L-methionine-dependent methyltransferases"/>
    <property type="match status" value="1"/>
</dbReference>
<reference evidence="4 6" key="2">
    <citation type="submission" date="2018-12" db="EMBL/GenBank/DDBJ databases">
        <authorList>
            <consortium name="Pathogen Informatics"/>
        </authorList>
    </citation>
    <scope>NUCLEOTIDE SEQUENCE [LARGE SCALE GENOMIC DNA]</scope>
    <source>
        <strain evidence="4 6">NCTC11976</strain>
    </source>
</reference>
<dbReference type="GO" id="GO:0032259">
    <property type="term" value="P:methylation"/>
    <property type="evidence" value="ECO:0007669"/>
    <property type="project" value="UniProtKB-KW"/>
</dbReference>
<accession>A0A0W0S6T5</accession>
<evidence type="ECO:0000313" key="5">
    <source>
        <dbReference type="Proteomes" id="UP000054921"/>
    </source>
</evidence>
<evidence type="ECO:0000313" key="6">
    <source>
        <dbReference type="Proteomes" id="UP000277577"/>
    </source>
</evidence>
<evidence type="ECO:0000313" key="3">
    <source>
        <dbReference type="EMBL" id="KTC78841.1"/>
    </source>
</evidence>
<dbReference type="Proteomes" id="UP000054921">
    <property type="component" value="Unassembled WGS sequence"/>
</dbReference>
<dbReference type="InterPro" id="IPR029063">
    <property type="entry name" value="SAM-dependent_MTases_sf"/>
</dbReference>
<reference evidence="3 5" key="1">
    <citation type="submission" date="2015-11" db="EMBL/GenBank/DDBJ databases">
        <title>Genomic analysis of 38 Legionella species identifies large and diverse effector repertoires.</title>
        <authorList>
            <person name="Burstein D."/>
            <person name="Amaro F."/>
            <person name="Zusman T."/>
            <person name="Lifshitz Z."/>
            <person name="Cohen O."/>
            <person name="Gilbert J.A."/>
            <person name="Pupko T."/>
            <person name="Shuman H.A."/>
            <person name="Segal G."/>
        </authorList>
    </citation>
    <scope>NUCLEOTIDE SEQUENCE [LARGE SCALE GENOMIC DNA]</scope>
    <source>
        <strain evidence="3 5">ORW</strain>
    </source>
</reference>
<dbReference type="PANTHER" id="PTHR44068:SF1">
    <property type="entry name" value="HYPOTHETICAL LOC100005854"/>
    <property type="match status" value="1"/>
</dbReference>
<dbReference type="PANTHER" id="PTHR44068">
    <property type="entry name" value="ZGC:194242"/>
    <property type="match status" value="1"/>
</dbReference>
<name>A0A0W0S6T5_9GAMM</name>
<keyword evidence="6" id="KW-1185">Reference proteome</keyword>
<evidence type="ECO:0000313" key="4">
    <source>
        <dbReference type="EMBL" id="VEB35722.1"/>
    </source>
</evidence>
<organism evidence="3 5">
    <name type="scientific">Legionella cherrii</name>
    <dbReference type="NCBI Taxonomy" id="28084"/>
    <lineage>
        <taxon>Bacteria</taxon>
        <taxon>Pseudomonadati</taxon>
        <taxon>Pseudomonadota</taxon>
        <taxon>Gammaproteobacteria</taxon>
        <taxon>Legionellales</taxon>
        <taxon>Legionellaceae</taxon>
        <taxon>Legionella</taxon>
    </lineage>
</organism>
<dbReference type="PATRIC" id="fig|28084.5.peg.930"/>
<dbReference type="AlphaFoldDB" id="A0A0W0S6T5"/>
<sequence length="325" mass="38333">MNDLITENNIKTYGQALKQIRSLLRRVTVHPSEVKLIKNQIQESYKSFAHIIFDKSFLNWGLWNRQVYSEYAALNFDFSKICTIQDIYSPLLVFFLIRPLVKMQFFDKKLLEIGCGNGIGLKVSSELLKTKYALGVDLTKELVNHAKHNFYTENKINYIQSDAECLPFENNSFDIITNLESSHLYPRIELFFSEVERILSPNGFFCYSDLSIKDKLQAKKFEEYLETSNSLKVIQKVNITRMVQSAIYNRLVVNEKKILPYIDSMMGDDEELQDFVSSMGLAFLPWWFFLFKKSALRQMAKKERKRNLIYGKKYYFYYLVQKVNR</sequence>
<feature type="domain" description="Methyltransferase type 11" evidence="2">
    <location>
        <begin position="111"/>
        <end position="206"/>
    </location>
</feature>
<dbReference type="GO" id="GO:0003838">
    <property type="term" value="F:sterol 24-C-methyltransferase activity"/>
    <property type="evidence" value="ECO:0007669"/>
    <property type="project" value="TreeGrafter"/>
</dbReference>
<dbReference type="RefSeq" id="WP_028382348.1">
    <property type="nucleotide sequence ID" value="NZ_CAAAIT010000002.1"/>
</dbReference>
<protein>
    <submittedName>
        <fullName evidence="3">O-methyltransferase</fullName>
        <ecNumber evidence="4">2.1.1.-</ecNumber>
    </submittedName>
</protein>
<dbReference type="EMBL" id="LNXW01000013">
    <property type="protein sequence ID" value="KTC78841.1"/>
    <property type="molecule type" value="Genomic_DNA"/>
</dbReference>
<dbReference type="EC" id="2.1.1.-" evidence="4"/>
<gene>
    <name evidence="3" type="ORF">Lche_0861</name>
    <name evidence="4" type="ORF">NCTC11976_01501</name>
</gene>
<dbReference type="InterPro" id="IPR050447">
    <property type="entry name" value="Erg6_SMT_methyltransf"/>
</dbReference>